<evidence type="ECO:0000313" key="5">
    <source>
        <dbReference type="Proteomes" id="UP001172778"/>
    </source>
</evidence>
<dbReference type="PANTHER" id="PTHR38772:SF1">
    <property type="entry name" value="NUCLEOID-ASSOCIATED PROTEIN YEJK"/>
    <property type="match status" value="1"/>
</dbReference>
<name>A0ABT7DYS5_9NEIS</name>
<dbReference type="InterPro" id="IPR007358">
    <property type="entry name" value="Nucleoid_associated_NdpA"/>
</dbReference>
<evidence type="ECO:0000313" key="4">
    <source>
        <dbReference type="EMBL" id="MDK2125220.1"/>
    </source>
</evidence>
<comment type="subcellular location">
    <subcellularLocation>
        <location evidence="1">Cytoplasm</location>
    </subcellularLocation>
</comment>
<evidence type="ECO:0000256" key="3">
    <source>
        <dbReference type="ARBA" id="ARBA00022490"/>
    </source>
</evidence>
<sequence>MQASPLSVSHVIVHQLSKSEQGEASVRLRDTPLPLNAAAQRLVEQLVGLYTARLGKSFGQFEEDEASFPLPRWLRQYLQAQSLDFSGLSAQMAEALRQRLEQEALATGGYLLIAHAKEASSDSLLVALLTEAQGSALTAELDVTDCSYLDLSSLKVAGRIDLTAWQQGGERYISFLKGKGDVAQYFKQFLGCSDVVSALKETQKLVQGLGQFVESRKLQPAQRDEILERAHSYLEGLGEQDVPWSLDEVAQQVWPQEPACLRRSFDEQAIEVSGGFVPDKRAIKPLVRFKAQAQQWKLEFDRNSLRSGAVIYNKHNDTLVLYDVPEHLKRALLEGSGEDN</sequence>
<dbReference type="Proteomes" id="UP001172778">
    <property type="component" value="Unassembled WGS sequence"/>
</dbReference>
<reference evidence="4" key="1">
    <citation type="submission" date="2023-03" db="EMBL/GenBank/DDBJ databases">
        <title>Chitinimonas shenzhenensis gen. nov., sp. nov., a novel member of family Burkholderiaceae isolated from activated sludge collected in Shen Zhen, China.</title>
        <authorList>
            <person name="Wang X."/>
        </authorList>
    </citation>
    <scope>NUCLEOTIDE SEQUENCE</scope>
    <source>
        <strain evidence="4">DQS-5</strain>
    </source>
</reference>
<comment type="caution">
    <text evidence="4">The sequence shown here is derived from an EMBL/GenBank/DDBJ whole genome shotgun (WGS) entry which is preliminary data.</text>
</comment>
<accession>A0ABT7DYS5</accession>
<proteinExistence type="inferred from homology"/>
<protein>
    <submittedName>
        <fullName evidence="4">Nucleoid-associated protein</fullName>
    </submittedName>
</protein>
<keyword evidence="5" id="KW-1185">Reference proteome</keyword>
<keyword evidence="3" id="KW-0963">Cytoplasm</keyword>
<dbReference type="EMBL" id="JARRAF010000016">
    <property type="protein sequence ID" value="MDK2125220.1"/>
    <property type="molecule type" value="Genomic_DNA"/>
</dbReference>
<gene>
    <name evidence="4" type="ORF">PZA18_14280</name>
</gene>
<comment type="similarity">
    <text evidence="2">Belongs to the YejK family.</text>
</comment>
<dbReference type="RefSeq" id="WP_284101531.1">
    <property type="nucleotide sequence ID" value="NZ_JARRAF010000016.1"/>
</dbReference>
<dbReference type="PANTHER" id="PTHR38772">
    <property type="match status" value="1"/>
</dbReference>
<evidence type="ECO:0000256" key="2">
    <source>
        <dbReference type="ARBA" id="ARBA00009035"/>
    </source>
</evidence>
<organism evidence="4 5">
    <name type="scientific">Parachitinimonas caeni</name>
    <dbReference type="NCBI Taxonomy" id="3031301"/>
    <lineage>
        <taxon>Bacteria</taxon>
        <taxon>Pseudomonadati</taxon>
        <taxon>Pseudomonadota</taxon>
        <taxon>Betaproteobacteria</taxon>
        <taxon>Neisseriales</taxon>
        <taxon>Chitinibacteraceae</taxon>
        <taxon>Parachitinimonas</taxon>
    </lineage>
</organism>
<dbReference type="Pfam" id="PF04245">
    <property type="entry name" value="NA37"/>
    <property type="match status" value="1"/>
</dbReference>
<evidence type="ECO:0000256" key="1">
    <source>
        <dbReference type="ARBA" id="ARBA00004496"/>
    </source>
</evidence>